<comment type="similarity">
    <text evidence="4">Belongs to the R-transferase family. Bpt subfamily.</text>
</comment>
<comment type="catalytic activity">
    <reaction evidence="4">
        <text>N-terminal L-aspartyl-[protein] + L-leucyl-tRNA(Leu) = N-terminal L-leucyl-L-aspartyl-[protein] + tRNA(Leu) + H(+)</text>
        <dbReference type="Rhea" id="RHEA:50420"/>
        <dbReference type="Rhea" id="RHEA-COMP:9613"/>
        <dbReference type="Rhea" id="RHEA-COMP:9622"/>
        <dbReference type="Rhea" id="RHEA-COMP:12669"/>
        <dbReference type="Rhea" id="RHEA-COMP:12674"/>
        <dbReference type="ChEBI" id="CHEBI:15378"/>
        <dbReference type="ChEBI" id="CHEBI:64720"/>
        <dbReference type="ChEBI" id="CHEBI:78442"/>
        <dbReference type="ChEBI" id="CHEBI:78494"/>
        <dbReference type="ChEBI" id="CHEBI:133042"/>
        <dbReference type="EC" id="2.3.2.29"/>
    </reaction>
</comment>
<gene>
    <name evidence="4" type="primary">bpt</name>
    <name evidence="7" type="ORF">UN63_00465</name>
</gene>
<dbReference type="AlphaFoldDB" id="A0A2P5TRN8"/>
<comment type="caution">
    <text evidence="7">The sequence shown here is derived from an EMBL/GenBank/DDBJ whole genome shotgun (WGS) entry which is preliminary data.</text>
</comment>
<feature type="domain" description="N-end aminoacyl transferase N-terminal" evidence="5">
    <location>
        <begin position="14"/>
        <end position="84"/>
    </location>
</feature>
<keyword evidence="3 4" id="KW-0012">Acyltransferase</keyword>
<dbReference type="RefSeq" id="WP_104484830.1">
    <property type="nucleotide sequence ID" value="NZ_BMYB01000019.1"/>
</dbReference>
<comment type="catalytic activity">
    <reaction evidence="4">
        <text>N-terminal L-glutamyl-[protein] + L-leucyl-tRNA(Leu) = N-terminal L-leucyl-L-glutamyl-[protein] + tRNA(Leu) + H(+)</text>
        <dbReference type="Rhea" id="RHEA:50412"/>
        <dbReference type="Rhea" id="RHEA-COMP:9613"/>
        <dbReference type="Rhea" id="RHEA-COMP:9622"/>
        <dbReference type="Rhea" id="RHEA-COMP:12664"/>
        <dbReference type="Rhea" id="RHEA-COMP:12668"/>
        <dbReference type="ChEBI" id="CHEBI:15378"/>
        <dbReference type="ChEBI" id="CHEBI:64721"/>
        <dbReference type="ChEBI" id="CHEBI:78442"/>
        <dbReference type="ChEBI" id="CHEBI:78494"/>
        <dbReference type="ChEBI" id="CHEBI:133041"/>
        <dbReference type="EC" id="2.3.2.29"/>
    </reaction>
</comment>
<dbReference type="SUPFAM" id="SSF55729">
    <property type="entry name" value="Acyl-CoA N-acyltransferases (Nat)"/>
    <property type="match status" value="1"/>
</dbReference>
<dbReference type="Pfam" id="PF04376">
    <property type="entry name" value="ATE_N"/>
    <property type="match status" value="1"/>
</dbReference>
<dbReference type="InterPro" id="IPR007472">
    <property type="entry name" value="N-end_Aminoacyl_Trfase_C"/>
</dbReference>
<sequence>MREVNLKVGLTPKHPCSYLPERLEQLLVLLDKELLCLEGYEQLLSAGFRRSGSDIYRPHCQLCRACESLRIDVAHFTPSRSQKRIIRQNRDLSISLSEQEKPEYFRLYQRYINERHQDGAMYPASRQQYDGFLLCDWLPPVFMEFWLDQQLVAVAVTDLLGQALSAMYTFYDPDLEHRSLGTFAILSQLELAARLNKSWVYLGYQVDGCKKMNYKQHFRPHQRLVAGHWQAMKD</sequence>
<dbReference type="GO" id="GO:0005737">
    <property type="term" value="C:cytoplasm"/>
    <property type="evidence" value="ECO:0007669"/>
    <property type="project" value="UniProtKB-SubCell"/>
</dbReference>
<comment type="subcellular location">
    <subcellularLocation>
        <location evidence="4">Cytoplasm</location>
    </subcellularLocation>
</comment>
<name>A0A2P5TRN8_9GAMM</name>
<evidence type="ECO:0000259" key="6">
    <source>
        <dbReference type="Pfam" id="PF04377"/>
    </source>
</evidence>
<dbReference type="OrthoDB" id="9782022at2"/>
<dbReference type="EC" id="2.3.2.29" evidence="4"/>
<evidence type="ECO:0000313" key="8">
    <source>
        <dbReference type="Proteomes" id="UP000242231"/>
    </source>
</evidence>
<protein>
    <recommendedName>
        <fullName evidence="4">Aspartate/glutamate leucyltransferase</fullName>
        <ecNumber evidence="4">2.3.2.29</ecNumber>
    </recommendedName>
</protein>
<dbReference type="InterPro" id="IPR030700">
    <property type="entry name" value="N-end_Aminoacyl_Trfase"/>
</dbReference>
<accession>A0A2P5TRN8</accession>
<dbReference type="InterPro" id="IPR016181">
    <property type="entry name" value="Acyl_CoA_acyltransferase"/>
</dbReference>
<dbReference type="NCBIfam" id="NF002345">
    <property type="entry name" value="PRK01305.2-2"/>
    <property type="match status" value="1"/>
</dbReference>
<dbReference type="Pfam" id="PF04377">
    <property type="entry name" value="ATE_C"/>
    <property type="match status" value="1"/>
</dbReference>
<reference evidence="8" key="1">
    <citation type="submission" date="2016-11" db="EMBL/GenBank/DDBJ databases">
        <authorList>
            <person name="Sisinthy S."/>
            <person name="Ara S."/>
            <person name="Gundlapally S.R."/>
        </authorList>
    </citation>
    <scope>NUCLEOTIDE SEQUENCE [LARGE SCALE GENOMIC DNA]</scope>
    <source>
        <strain evidence="8">V1-41</strain>
    </source>
</reference>
<dbReference type="GO" id="GO:0008914">
    <property type="term" value="F:leucyl-tRNA--protein transferase activity"/>
    <property type="evidence" value="ECO:0007669"/>
    <property type="project" value="UniProtKB-UniRule"/>
</dbReference>
<dbReference type="InterPro" id="IPR007471">
    <property type="entry name" value="N-end_Aminoacyl_Trfase_N"/>
</dbReference>
<dbReference type="NCBIfam" id="NF002346">
    <property type="entry name" value="PRK01305.2-3"/>
    <property type="match status" value="1"/>
</dbReference>
<evidence type="ECO:0000256" key="3">
    <source>
        <dbReference type="ARBA" id="ARBA00023315"/>
    </source>
</evidence>
<keyword evidence="1 4" id="KW-0963">Cytoplasm</keyword>
<feature type="domain" description="N-end rule aminoacyl transferase C-terminal" evidence="6">
    <location>
        <begin position="103"/>
        <end position="224"/>
    </location>
</feature>
<evidence type="ECO:0000259" key="5">
    <source>
        <dbReference type="Pfam" id="PF04376"/>
    </source>
</evidence>
<dbReference type="PANTHER" id="PTHR21367">
    <property type="entry name" value="ARGININE-TRNA-PROTEIN TRANSFERASE 1"/>
    <property type="match status" value="1"/>
</dbReference>
<dbReference type="GO" id="GO:0004057">
    <property type="term" value="F:arginyl-tRNA--protein transferase activity"/>
    <property type="evidence" value="ECO:0007669"/>
    <property type="project" value="InterPro"/>
</dbReference>
<dbReference type="NCBIfam" id="NF002341">
    <property type="entry name" value="PRK01305.1-1"/>
    <property type="match status" value="1"/>
</dbReference>
<dbReference type="InterPro" id="IPR017138">
    <property type="entry name" value="Asp_Glu_LeuTrfase"/>
</dbReference>
<comment type="function">
    <text evidence="4">Functions in the N-end rule pathway of protein degradation where it conjugates Leu from its aminoacyl-tRNA to the N-termini of proteins containing an N-terminal aspartate or glutamate.</text>
</comment>
<keyword evidence="8" id="KW-1185">Reference proteome</keyword>
<evidence type="ECO:0000256" key="4">
    <source>
        <dbReference type="HAMAP-Rule" id="MF_00689"/>
    </source>
</evidence>
<evidence type="ECO:0000313" key="7">
    <source>
        <dbReference type="EMBL" id="PPL18453.1"/>
    </source>
</evidence>
<evidence type="ECO:0000256" key="2">
    <source>
        <dbReference type="ARBA" id="ARBA00022679"/>
    </source>
</evidence>
<proteinExistence type="inferred from homology"/>
<dbReference type="GO" id="GO:0071596">
    <property type="term" value="P:ubiquitin-dependent protein catabolic process via the N-end rule pathway"/>
    <property type="evidence" value="ECO:0007669"/>
    <property type="project" value="InterPro"/>
</dbReference>
<keyword evidence="2 4" id="KW-0808">Transferase</keyword>
<dbReference type="NCBIfam" id="NF002342">
    <property type="entry name" value="PRK01305.1-3"/>
    <property type="match status" value="1"/>
</dbReference>
<evidence type="ECO:0000256" key="1">
    <source>
        <dbReference type="ARBA" id="ARBA00022490"/>
    </source>
</evidence>
<dbReference type="EMBL" id="MPZM01000001">
    <property type="protein sequence ID" value="PPL18453.1"/>
    <property type="molecule type" value="Genomic_DNA"/>
</dbReference>
<organism evidence="7 8">
    <name type="scientific">Oceanisphaera arctica</name>
    <dbReference type="NCBI Taxonomy" id="641510"/>
    <lineage>
        <taxon>Bacteria</taxon>
        <taxon>Pseudomonadati</taxon>
        <taxon>Pseudomonadota</taxon>
        <taxon>Gammaproteobacteria</taxon>
        <taxon>Aeromonadales</taxon>
        <taxon>Aeromonadaceae</taxon>
        <taxon>Oceanisphaera</taxon>
    </lineage>
</organism>
<dbReference type="PANTHER" id="PTHR21367:SF1">
    <property type="entry name" value="ARGINYL-TRNA--PROTEIN TRANSFERASE 1"/>
    <property type="match status" value="1"/>
</dbReference>
<dbReference type="PIRSF" id="PIRSF037208">
    <property type="entry name" value="ATE_pro_prd"/>
    <property type="match status" value="1"/>
</dbReference>
<dbReference type="HAMAP" id="MF_00689">
    <property type="entry name" value="Bpt"/>
    <property type="match status" value="1"/>
</dbReference>
<dbReference type="Proteomes" id="UP000242231">
    <property type="component" value="Unassembled WGS sequence"/>
</dbReference>